<feature type="compositionally biased region" description="Basic residues" evidence="1">
    <location>
        <begin position="252"/>
        <end position="261"/>
    </location>
</feature>
<accession>A0A9P4P6B3</accession>
<protein>
    <submittedName>
        <fullName evidence="2">Uncharacterized protein</fullName>
    </submittedName>
</protein>
<gene>
    <name evidence="2" type="ORF">P171DRAFT_400076</name>
</gene>
<feature type="region of interest" description="Disordered" evidence="1">
    <location>
        <begin position="412"/>
        <end position="448"/>
    </location>
</feature>
<dbReference type="Proteomes" id="UP000799764">
    <property type="component" value="Unassembled WGS sequence"/>
</dbReference>
<evidence type="ECO:0000313" key="2">
    <source>
        <dbReference type="EMBL" id="KAF2437369.1"/>
    </source>
</evidence>
<organism evidence="2 3">
    <name type="scientific">Karstenula rhodostoma CBS 690.94</name>
    <dbReference type="NCBI Taxonomy" id="1392251"/>
    <lineage>
        <taxon>Eukaryota</taxon>
        <taxon>Fungi</taxon>
        <taxon>Dikarya</taxon>
        <taxon>Ascomycota</taxon>
        <taxon>Pezizomycotina</taxon>
        <taxon>Dothideomycetes</taxon>
        <taxon>Pleosporomycetidae</taxon>
        <taxon>Pleosporales</taxon>
        <taxon>Massarineae</taxon>
        <taxon>Didymosphaeriaceae</taxon>
        <taxon>Karstenula</taxon>
    </lineage>
</organism>
<feature type="compositionally biased region" description="Basic residues" evidence="1">
    <location>
        <begin position="135"/>
        <end position="145"/>
    </location>
</feature>
<proteinExistence type="predicted"/>
<feature type="compositionally biased region" description="Polar residues" evidence="1">
    <location>
        <begin position="386"/>
        <end position="396"/>
    </location>
</feature>
<keyword evidence="3" id="KW-1185">Reference proteome</keyword>
<feature type="compositionally biased region" description="Basic and acidic residues" evidence="1">
    <location>
        <begin position="160"/>
        <end position="173"/>
    </location>
</feature>
<feature type="compositionally biased region" description="Basic and acidic residues" evidence="1">
    <location>
        <begin position="75"/>
        <end position="92"/>
    </location>
</feature>
<evidence type="ECO:0000313" key="3">
    <source>
        <dbReference type="Proteomes" id="UP000799764"/>
    </source>
</evidence>
<dbReference type="OrthoDB" id="2537141at2759"/>
<sequence length="648" mass="72110">MDIHKWLSETVLPHQPPSPPGQEEEHHVPCSVGPERAPKEQRRRKRGSSDSSLLAALQHDKGQPSAPSVGEEADETGHTDASHSASRSERSVSSKPYRRKPRHKTRPERYEPLSKDAKERGLHAQRRDGGESNKERRKSRRKKASKSGSGLVQSFQAKNVPRDRLTLKPREKLGLFNKGRVSSPVKGRGLPDLVFSEMRFLQKHKGKAEVGPPPGSPRKKRKKDQAHVKEDEISAYFTSVRPTLAEQDLNVHTKKPSHRKLRDASRSLRQPSSVVDQAILTVEPADQTSYPGSGGRGPRHESGSYVSWPESVRVPSLTPAHGRVEAAKSSGQLDSTRGGRTGNNVGGEVLHSPPIPPITTRHLVDNIGGRFQVSSLPPTNERLSRSHSLPQHTSSPRRINLVDRAARRRTLEDVASPSSMPPFVSTHSGHRRHIPASRGHTHCVQPPDPTVHRDVSLDHETEPLAHDDLGQHTSSSLGRILQECNTAFHEKRIAEALQHKSQGPYPRVPVQSNMRQTPEAYPTVRRIPSVRFAGVDELYYPAVPKVAGPSLYERQEEELYGHADQLFYEEGALPPPQDMHDVYFDEEAFDYAEQDWDDEAELADDGVGADPPVNEADVHHLDGNIADRVHGRAGIVAKPGFWRPHKLY</sequence>
<feature type="compositionally biased region" description="Basic and acidic residues" evidence="1">
    <location>
        <begin position="107"/>
        <end position="134"/>
    </location>
</feature>
<feature type="region of interest" description="Disordered" evidence="1">
    <location>
        <begin position="375"/>
        <end position="396"/>
    </location>
</feature>
<dbReference type="EMBL" id="MU001516">
    <property type="protein sequence ID" value="KAF2437369.1"/>
    <property type="molecule type" value="Genomic_DNA"/>
</dbReference>
<evidence type="ECO:0000256" key="1">
    <source>
        <dbReference type="SAM" id="MobiDB-lite"/>
    </source>
</evidence>
<feature type="region of interest" description="Disordered" evidence="1">
    <location>
        <begin position="247"/>
        <end position="357"/>
    </location>
</feature>
<name>A0A9P4P6B3_9PLEO</name>
<feature type="compositionally biased region" description="Basic residues" evidence="1">
    <location>
        <begin position="428"/>
        <end position="441"/>
    </location>
</feature>
<feature type="compositionally biased region" description="Basic residues" evidence="1">
    <location>
        <begin position="96"/>
        <end position="106"/>
    </location>
</feature>
<reference evidence="2" key="1">
    <citation type="journal article" date="2020" name="Stud. Mycol.">
        <title>101 Dothideomycetes genomes: a test case for predicting lifestyles and emergence of pathogens.</title>
        <authorList>
            <person name="Haridas S."/>
            <person name="Albert R."/>
            <person name="Binder M."/>
            <person name="Bloem J."/>
            <person name="Labutti K."/>
            <person name="Salamov A."/>
            <person name="Andreopoulos B."/>
            <person name="Baker S."/>
            <person name="Barry K."/>
            <person name="Bills G."/>
            <person name="Bluhm B."/>
            <person name="Cannon C."/>
            <person name="Castanera R."/>
            <person name="Culley D."/>
            <person name="Daum C."/>
            <person name="Ezra D."/>
            <person name="Gonzalez J."/>
            <person name="Henrissat B."/>
            <person name="Kuo A."/>
            <person name="Liang C."/>
            <person name="Lipzen A."/>
            <person name="Lutzoni F."/>
            <person name="Magnuson J."/>
            <person name="Mondo S."/>
            <person name="Nolan M."/>
            <person name="Ohm R."/>
            <person name="Pangilinan J."/>
            <person name="Park H.-J."/>
            <person name="Ramirez L."/>
            <person name="Alfaro M."/>
            <person name="Sun H."/>
            <person name="Tritt A."/>
            <person name="Yoshinaga Y."/>
            <person name="Zwiers L.-H."/>
            <person name="Turgeon B."/>
            <person name="Goodwin S."/>
            <person name="Spatafora J."/>
            <person name="Crous P."/>
            <person name="Grigoriev I."/>
        </authorList>
    </citation>
    <scope>NUCLEOTIDE SEQUENCE</scope>
    <source>
        <strain evidence="2">CBS 690.94</strain>
    </source>
</reference>
<comment type="caution">
    <text evidence="2">The sequence shown here is derived from an EMBL/GenBank/DDBJ whole genome shotgun (WGS) entry which is preliminary data.</text>
</comment>
<feature type="region of interest" description="Disordered" evidence="1">
    <location>
        <begin position="1"/>
        <end position="191"/>
    </location>
</feature>
<dbReference type="AlphaFoldDB" id="A0A9P4P6B3"/>
<feature type="region of interest" description="Disordered" evidence="1">
    <location>
        <begin position="203"/>
        <end position="234"/>
    </location>
</feature>